<dbReference type="InterPro" id="IPR050090">
    <property type="entry name" value="Tyrosine_recombinase_XerCD"/>
</dbReference>
<proteinExistence type="predicted"/>
<evidence type="ECO:0000256" key="1">
    <source>
        <dbReference type="ARBA" id="ARBA00023172"/>
    </source>
</evidence>
<organism evidence="3">
    <name type="scientific">marine sediment metagenome</name>
    <dbReference type="NCBI Taxonomy" id="412755"/>
    <lineage>
        <taxon>unclassified sequences</taxon>
        <taxon>metagenomes</taxon>
        <taxon>ecological metagenomes</taxon>
    </lineage>
</organism>
<evidence type="ECO:0000259" key="2">
    <source>
        <dbReference type="PROSITE" id="PS51898"/>
    </source>
</evidence>
<feature type="domain" description="Tyr recombinase" evidence="2">
    <location>
        <begin position="96"/>
        <end position="267"/>
    </location>
</feature>
<dbReference type="Gene3D" id="1.10.443.10">
    <property type="entry name" value="Intergrase catalytic core"/>
    <property type="match status" value="1"/>
</dbReference>
<sequence>MKTQEVVTSFMADCRLRGLSPKTLKGYNCHTQKLLQLSPRFPPKAETIQQFLANVKGVHNADAHYRTFRALDNYAHKRFKTPNFMQSVTRPRVPKQIMPTITELDLNLLAAYLQDAPLRDKAVMCLFIDTAVRKGEACNLKRKDIQEDRIIVIGKTGYRVAPLSKVTRDLLLTLPVHDDGFVFHGRLGKPMGETGFYNIVKRYLRKIDYSGDKQFGPQLLRRSFGVFHLKDGGDLKSLSLILGHSNITTTANYYTPLLTEDVIQIHHKHTPGRVFENVK</sequence>
<dbReference type="SUPFAM" id="SSF56349">
    <property type="entry name" value="DNA breaking-rejoining enzymes"/>
    <property type="match status" value="1"/>
</dbReference>
<dbReference type="InterPro" id="IPR011010">
    <property type="entry name" value="DNA_brk_join_enz"/>
</dbReference>
<evidence type="ECO:0000313" key="3">
    <source>
        <dbReference type="EMBL" id="GAH40513.1"/>
    </source>
</evidence>
<dbReference type="PANTHER" id="PTHR30349">
    <property type="entry name" value="PHAGE INTEGRASE-RELATED"/>
    <property type="match status" value="1"/>
</dbReference>
<protein>
    <recommendedName>
        <fullName evidence="2">Tyr recombinase domain-containing protein</fullName>
    </recommendedName>
</protein>
<dbReference type="InterPro" id="IPR013762">
    <property type="entry name" value="Integrase-like_cat_sf"/>
</dbReference>
<dbReference type="GO" id="GO:0003677">
    <property type="term" value="F:DNA binding"/>
    <property type="evidence" value="ECO:0007669"/>
    <property type="project" value="InterPro"/>
</dbReference>
<comment type="caution">
    <text evidence="3">The sequence shown here is derived from an EMBL/GenBank/DDBJ whole genome shotgun (WGS) entry which is preliminary data.</text>
</comment>
<dbReference type="GO" id="GO:0015074">
    <property type="term" value="P:DNA integration"/>
    <property type="evidence" value="ECO:0007669"/>
    <property type="project" value="InterPro"/>
</dbReference>
<dbReference type="GO" id="GO:0006310">
    <property type="term" value="P:DNA recombination"/>
    <property type="evidence" value="ECO:0007669"/>
    <property type="project" value="UniProtKB-KW"/>
</dbReference>
<keyword evidence="1" id="KW-0233">DNA recombination</keyword>
<reference evidence="3" key="1">
    <citation type="journal article" date="2014" name="Front. Microbiol.">
        <title>High frequency of phylogenetically diverse reductive dehalogenase-homologous genes in deep subseafloor sedimentary metagenomes.</title>
        <authorList>
            <person name="Kawai M."/>
            <person name="Futagami T."/>
            <person name="Toyoda A."/>
            <person name="Takaki Y."/>
            <person name="Nishi S."/>
            <person name="Hori S."/>
            <person name="Arai W."/>
            <person name="Tsubouchi T."/>
            <person name="Morono Y."/>
            <person name="Uchiyama I."/>
            <person name="Ito T."/>
            <person name="Fujiyama A."/>
            <person name="Inagaki F."/>
            <person name="Takami H."/>
        </authorList>
    </citation>
    <scope>NUCLEOTIDE SEQUENCE</scope>
    <source>
        <strain evidence="3">Expedition CK06-06</strain>
    </source>
</reference>
<dbReference type="Pfam" id="PF00589">
    <property type="entry name" value="Phage_integrase"/>
    <property type="match status" value="1"/>
</dbReference>
<gene>
    <name evidence="3" type="ORF">S03H2_13892</name>
</gene>
<dbReference type="AlphaFoldDB" id="X1H5F6"/>
<accession>X1H5F6</accession>
<dbReference type="EMBL" id="BARU01007045">
    <property type="protein sequence ID" value="GAH40513.1"/>
    <property type="molecule type" value="Genomic_DNA"/>
</dbReference>
<dbReference type="PROSITE" id="PS51898">
    <property type="entry name" value="TYR_RECOMBINASE"/>
    <property type="match status" value="1"/>
</dbReference>
<dbReference type="InterPro" id="IPR002104">
    <property type="entry name" value="Integrase_catalytic"/>
</dbReference>
<dbReference type="CDD" id="cd00397">
    <property type="entry name" value="DNA_BRE_C"/>
    <property type="match status" value="1"/>
</dbReference>
<name>X1H5F6_9ZZZZ</name>
<dbReference type="PANTHER" id="PTHR30349:SF81">
    <property type="entry name" value="TYROSINE RECOMBINASE XERC"/>
    <property type="match status" value="1"/>
</dbReference>